<protein>
    <recommendedName>
        <fullName evidence="4">Elicitin-like protein</fullName>
    </recommendedName>
</protein>
<keyword evidence="1" id="KW-0732">Signal</keyword>
<feature type="signal peptide" evidence="1">
    <location>
        <begin position="1"/>
        <end position="16"/>
    </location>
</feature>
<feature type="chain" id="PRO_5003871934" description="Elicitin-like protein" evidence="1">
    <location>
        <begin position="17"/>
        <end position="234"/>
    </location>
</feature>
<proteinExistence type="predicted"/>
<dbReference type="VEuPathDB" id="FungiDB:PYU1_G003861"/>
<dbReference type="AlphaFoldDB" id="K3WFY0"/>
<dbReference type="EnsemblProtists" id="PYU1_T003871">
    <property type="protein sequence ID" value="PYU1_T003871"/>
    <property type="gene ID" value="PYU1_G003861"/>
</dbReference>
<organism evidence="2 3">
    <name type="scientific">Globisporangium ultimum (strain ATCC 200006 / CBS 805.95 / DAOM BR144)</name>
    <name type="common">Pythium ultimum</name>
    <dbReference type="NCBI Taxonomy" id="431595"/>
    <lineage>
        <taxon>Eukaryota</taxon>
        <taxon>Sar</taxon>
        <taxon>Stramenopiles</taxon>
        <taxon>Oomycota</taxon>
        <taxon>Peronosporomycetes</taxon>
        <taxon>Pythiales</taxon>
        <taxon>Pythiaceae</taxon>
        <taxon>Globisporangium</taxon>
    </lineage>
</organism>
<name>K3WFY0_GLOUD</name>
<reference evidence="2" key="3">
    <citation type="submission" date="2015-02" db="UniProtKB">
        <authorList>
            <consortium name="EnsemblProtists"/>
        </authorList>
    </citation>
    <scope>IDENTIFICATION</scope>
    <source>
        <strain evidence="2">DAOM BR144</strain>
    </source>
</reference>
<sequence>MLQLRVALAIAALTAATSNVRVAHGAACTSENVAAADALITQNTALFQSCLVDLKSISGASSTSFIASEYTNADKAATICASENCVKALIVAMETLSDCCSPAGSNGVATVTNLPRLADDILHQCDVIDAAQLSADLEKEIEKLPDLKVQIKSVAATNGTSSGSSSSTGNATAGDVDVVIDVKKREIMKDGNAISSNTNDDGLIGNEASSAVAMARASHAALAMAALAVMVVII</sequence>
<dbReference type="Proteomes" id="UP000019132">
    <property type="component" value="Unassembled WGS sequence"/>
</dbReference>
<reference evidence="3" key="2">
    <citation type="submission" date="2010-04" db="EMBL/GenBank/DDBJ databases">
        <authorList>
            <person name="Buell R."/>
            <person name="Hamilton J."/>
            <person name="Hostetler J."/>
        </authorList>
    </citation>
    <scope>NUCLEOTIDE SEQUENCE [LARGE SCALE GENOMIC DNA]</scope>
    <source>
        <strain evidence="3">DAOM:BR144</strain>
    </source>
</reference>
<keyword evidence="3" id="KW-1185">Reference proteome</keyword>
<evidence type="ECO:0008006" key="4">
    <source>
        <dbReference type="Google" id="ProtNLM"/>
    </source>
</evidence>
<dbReference type="eggNOG" id="ENOG502T377">
    <property type="taxonomic scope" value="Eukaryota"/>
</dbReference>
<evidence type="ECO:0000256" key="1">
    <source>
        <dbReference type="SAM" id="SignalP"/>
    </source>
</evidence>
<dbReference type="HOGENOM" id="CLU_100803_0_0_1"/>
<reference evidence="3" key="1">
    <citation type="journal article" date="2010" name="Genome Biol.">
        <title>Genome sequence of the necrotrophic plant pathogen Pythium ultimum reveals original pathogenicity mechanisms and effector repertoire.</title>
        <authorList>
            <person name="Levesque C.A."/>
            <person name="Brouwer H."/>
            <person name="Cano L."/>
            <person name="Hamilton J.P."/>
            <person name="Holt C."/>
            <person name="Huitema E."/>
            <person name="Raffaele S."/>
            <person name="Robideau G.P."/>
            <person name="Thines M."/>
            <person name="Win J."/>
            <person name="Zerillo M.M."/>
            <person name="Beakes G.W."/>
            <person name="Boore J.L."/>
            <person name="Busam D."/>
            <person name="Dumas B."/>
            <person name="Ferriera S."/>
            <person name="Fuerstenberg S.I."/>
            <person name="Gachon C.M."/>
            <person name="Gaulin E."/>
            <person name="Govers F."/>
            <person name="Grenville-Briggs L."/>
            <person name="Horner N."/>
            <person name="Hostetler J."/>
            <person name="Jiang R.H."/>
            <person name="Johnson J."/>
            <person name="Krajaejun T."/>
            <person name="Lin H."/>
            <person name="Meijer H.J."/>
            <person name="Moore B."/>
            <person name="Morris P."/>
            <person name="Phuntmart V."/>
            <person name="Puiu D."/>
            <person name="Shetty J."/>
            <person name="Stajich J.E."/>
            <person name="Tripathy S."/>
            <person name="Wawra S."/>
            <person name="van West P."/>
            <person name="Whitty B.R."/>
            <person name="Coutinho P.M."/>
            <person name="Henrissat B."/>
            <person name="Martin F."/>
            <person name="Thomas P.D."/>
            <person name="Tyler B.M."/>
            <person name="De Vries R.P."/>
            <person name="Kamoun S."/>
            <person name="Yandell M."/>
            <person name="Tisserat N."/>
            <person name="Buell C.R."/>
        </authorList>
    </citation>
    <scope>NUCLEOTIDE SEQUENCE</scope>
    <source>
        <strain evidence="3">DAOM:BR144</strain>
    </source>
</reference>
<dbReference type="EMBL" id="GL376638">
    <property type="status" value="NOT_ANNOTATED_CDS"/>
    <property type="molecule type" value="Genomic_DNA"/>
</dbReference>
<dbReference type="InParanoid" id="K3WFY0"/>
<evidence type="ECO:0000313" key="3">
    <source>
        <dbReference type="Proteomes" id="UP000019132"/>
    </source>
</evidence>
<accession>K3WFY0</accession>
<evidence type="ECO:0000313" key="2">
    <source>
        <dbReference type="EnsemblProtists" id="PYU1_T003871"/>
    </source>
</evidence>